<dbReference type="RefSeq" id="WP_025703253.1">
    <property type="nucleotide sequence ID" value="NZ_CP009287.1"/>
</dbReference>
<feature type="signal peptide" evidence="1">
    <location>
        <begin position="1"/>
        <end position="22"/>
    </location>
</feature>
<accession>A0A089MBX8</accession>
<dbReference type="InterPro" id="IPR029045">
    <property type="entry name" value="ClpP/crotonase-like_dom_sf"/>
</dbReference>
<dbReference type="Proteomes" id="UP000029500">
    <property type="component" value="Chromosome"/>
</dbReference>
<evidence type="ECO:0000256" key="1">
    <source>
        <dbReference type="SAM" id="SignalP"/>
    </source>
</evidence>
<keyword evidence="1" id="KW-0732">Signal</keyword>
<dbReference type="eggNOG" id="COG0793">
    <property type="taxonomic scope" value="Bacteria"/>
</dbReference>
<dbReference type="Pfam" id="PF03572">
    <property type="entry name" value="Peptidase_S41"/>
    <property type="match status" value="1"/>
</dbReference>
<dbReference type="AlphaFoldDB" id="A0A089MBX8"/>
<proteinExistence type="predicted"/>
<organism evidence="3 4">
    <name type="scientific">Paenibacillus graminis</name>
    <dbReference type="NCBI Taxonomy" id="189425"/>
    <lineage>
        <taxon>Bacteria</taxon>
        <taxon>Bacillati</taxon>
        <taxon>Bacillota</taxon>
        <taxon>Bacilli</taxon>
        <taxon>Bacillales</taxon>
        <taxon>Paenibacillaceae</taxon>
        <taxon>Paenibacillus</taxon>
    </lineage>
</organism>
<dbReference type="Pfam" id="PF14684">
    <property type="entry name" value="Tricorn_C1"/>
    <property type="match status" value="1"/>
</dbReference>
<dbReference type="InterPro" id="IPR005151">
    <property type="entry name" value="Tail-specific_protease"/>
</dbReference>
<evidence type="ECO:0000313" key="4">
    <source>
        <dbReference type="Proteomes" id="UP000029500"/>
    </source>
</evidence>
<dbReference type="Gene3D" id="3.90.226.10">
    <property type="entry name" value="2-enoyl-CoA Hydratase, Chain A, domain 1"/>
    <property type="match status" value="1"/>
</dbReference>
<dbReference type="EMBL" id="CP009287">
    <property type="protein sequence ID" value="AIQ68958.1"/>
    <property type="molecule type" value="Genomic_DNA"/>
</dbReference>
<protein>
    <recommendedName>
        <fullName evidence="2">Tail specific protease domain-containing protein</fullName>
    </recommendedName>
</protein>
<dbReference type="SUPFAM" id="SSF52096">
    <property type="entry name" value="ClpP/crotonase"/>
    <property type="match status" value="1"/>
</dbReference>
<sequence length="455" mass="51438">MKVLIAILTLLTFSMSGTYVQAKENRKQPPPATAATERQLWQSKGYGHILEIEGQSVKVYSYTKDSLVPFGKGNIENNGDIYINEIYDNTKSLEQSNTPRFPMGRFVNGSLTDGLGYVQHLKRIDNLPKVKYNGFSNDPVQNFEVFWQSFEENFSFFPLVKVNWKEVYKEYRPKVGADTSEKELEDILTQMFQKLNDGHSVIFGKKGMIFSKTKVEREEFFEANSKSMQRNVEDGYMKGAVKSKLDGRIVYGQTKSGGAYIKLIGFDESDPQKIDQALAEMVQDLANCRNFMIDMRFNEGGEDFFGLKIAGLFAEKRKLAYAKQVRTGGYEQFSKPTQVYIEPGAKQFSADNIVVLTSPLTVSAGETGTMALKALDKVTVIGEKTCGYFSDMLLRLLPNKQLFSLSNERYTSPDCTNYEQRGLPPDEKIMIKQADIDAGKDPVMNRALELLKKKP</sequence>
<dbReference type="PANTHER" id="PTHR32060">
    <property type="entry name" value="TAIL-SPECIFIC PROTEASE"/>
    <property type="match status" value="1"/>
</dbReference>
<dbReference type="SMART" id="SM00245">
    <property type="entry name" value="TSPc"/>
    <property type="match status" value="1"/>
</dbReference>
<reference evidence="3 4" key="1">
    <citation type="submission" date="2014-08" db="EMBL/GenBank/DDBJ databases">
        <title>Comparative genomics of the Paenibacillus odorifer group.</title>
        <authorList>
            <person name="den Bakker H.C."/>
            <person name="Tsai Y.-C."/>
            <person name="Martin N."/>
            <person name="Korlach J."/>
            <person name="Wiedmann M."/>
        </authorList>
    </citation>
    <scope>NUCLEOTIDE SEQUENCE [LARGE SCALE GENOMIC DNA]</scope>
    <source>
        <strain evidence="3 4">DSM 15220</strain>
    </source>
</reference>
<dbReference type="HOGENOM" id="CLU_034080_1_0_9"/>
<feature type="chain" id="PRO_5001847164" description="Tail specific protease domain-containing protein" evidence="1">
    <location>
        <begin position="23"/>
        <end position="455"/>
    </location>
</feature>
<dbReference type="GO" id="GO:0007165">
    <property type="term" value="P:signal transduction"/>
    <property type="evidence" value="ECO:0007669"/>
    <property type="project" value="TreeGrafter"/>
</dbReference>
<evidence type="ECO:0000313" key="3">
    <source>
        <dbReference type="EMBL" id="AIQ68958.1"/>
    </source>
</evidence>
<evidence type="ECO:0000259" key="2">
    <source>
        <dbReference type="SMART" id="SM00245"/>
    </source>
</evidence>
<feature type="domain" description="Tail specific protease" evidence="2">
    <location>
        <begin position="225"/>
        <end position="430"/>
    </location>
</feature>
<dbReference type="Gene3D" id="3.30.750.44">
    <property type="match status" value="1"/>
</dbReference>
<dbReference type="GO" id="GO:0030288">
    <property type="term" value="C:outer membrane-bounded periplasmic space"/>
    <property type="evidence" value="ECO:0007669"/>
    <property type="project" value="TreeGrafter"/>
</dbReference>
<dbReference type="InterPro" id="IPR028204">
    <property type="entry name" value="Tricorn_C1"/>
</dbReference>
<dbReference type="GO" id="GO:0004175">
    <property type="term" value="F:endopeptidase activity"/>
    <property type="evidence" value="ECO:0007669"/>
    <property type="project" value="TreeGrafter"/>
</dbReference>
<dbReference type="STRING" id="189425.PGRAT_16005"/>
<gene>
    <name evidence="3" type="ORF">PGRAT_16005</name>
</gene>
<dbReference type="KEGG" id="pgm:PGRAT_16005"/>
<dbReference type="GO" id="GO:0006508">
    <property type="term" value="P:proteolysis"/>
    <property type="evidence" value="ECO:0007669"/>
    <property type="project" value="InterPro"/>
</dbReference>
<name>A0A089MBX8_9BACL</name>
<dbReference type="CDD" id="cd07563">
    <property type="entry name" value="Peptidase_S41_IRBP"/>
    <property type="match status" value="1"/>
</dbReference>
<keyword evidence="4" id="KW-1185">Reference proteome</keyword>
<dbReference type="PANTHER" id="PTHR32060:SF30">
    <property type="entry name" value="CARBOXY-TERMINAL PROCESSING PROTEASE CTPA"/>
    <property type="match status" value="1"/>
</dbReference>
<dbReference type="OrthoDB" id="9812068at2"/>
<dbReference type="GO" id="GO:0008236">
    <property type="term" value="F:serine-type peptidase activity"/>
    <property type="evidence" value="ECO:0007669"/>
    <property type="project" value="InterPro"/>
</dbReference>